<protein>
    <recommendedName>
        <fullName evidence="2">Protein-L-isoaspartate O-methyltransferase</fullName>
    </recommendedName>
    <alternativeName>
        <fullName evidence="6">Protein L-isoaspartyl methyltransferase</fullName>
    </alternativeName>
</protein>
<dbReference type="AlphaFoldDB" id="A0A7W8DCX5"/>
<keyword evidence="9" id="KW-1185">Reference proteome</keyword>
<evidence type="ECO:0000313" key="8">
    <source>
        <dbReference type="EMBL" id="MBB5014823.1"/>
    </source>
</evidence>
<dbReference type="SUPFAM" id="SSF53335">
    <property type="entry name" value="S-adenosyl-L-methionine-dependent methyltransferases"/>
    <property type="match status" value="1"/>
</dbReference>
<accession>A0A7W8DCX5</accession>
<reference evidence="8 9" key="1">
    <citation type="submission" date="2020-08" db="EMBL/GenBank/DDBJ databases">
        <title>Genomic Encyclopedia of Type Strains, Phase IV (KMG-IV): sequencing the most valuable type-strain genomes for metagenomic binning, comparative biology and taxonomic classification.</title>
        <authorList>
            <person name="Goeker M."/>
        </authorList>
    </citation>
    <scope>NUCLEOTIDE SEQUENCE [LARGE SCALE GENOMIC DNA]</scope>
    <source>
        <strain evidence="8 9">DSM 25897</strain>
    </source>
</reference>
<dbReference type="Proteomes" id="UP000519004">
    <property type="component" value="Unassembled WGS sequence"/>
</dbReference>
<dbReference type="InterPro" id="IPR029063">
    <property type="entry name" value="SAM-dependent_MTases_sf"/>
</dbReference>
<evidence type="ECO:0000256" key="5">
    <source>
        <dbReference type="ARBA" id="ARBA00022691"/>
    </source>
</evidence>
<proteinExistence type="inferred from homology"/>
<dbReference type="GO" id="GO:0004719">
    <property type="term" value="F:protein-L-isoaspartate (D-aspartate) O-methyltransferase activity"/>
    <property type="evidence" value="ECO:0007669"/>
    <property type="project" value="InterPro"/>
</dbReference>
<keyword evidence="5" id="KW-0949">S-adenosyl-L-methionine</keyword>
<comment type="similarity">
    <text evidence="1">Belongs to the methyltransferase superfamily. L-isoaspartyl/D-aspartyl protein methyltransferase family.</text>
</comment>
<evidence type="ECO:0000256" key="1">
    <source>
        <dbReference type="ARBA" id="ARBA00005369"/>
    </source>
</evidence>
<dbReference type="Gene3D" id="3.40.50.150">
    <property type="entry name" value="Vaccinia Virus protein VP39"/>
    <property type="match status" value="1"/>
</dbReference>
<dbReference type="SMART" id="SM00650">
    <property type="entry name" value="rADc"/>
    <property type="match status" value="1"/>
</dbReference>
<evidence type="ECO:0000256" key="6">
    <source>
        <dbReference type="ARBA" id="ARBA00030757"/>
    </source>
</evidence>
<dbReference type="InterPro" id="IPR000682">
    <property type="entry name" value="PCMT"/>
</dbReference>
<feature type="domain" description="Ribosomal RNA adenine methylase transferase N-terminal" evidence="7">
    <location>
        <begin position="67"/>
        <end position="190"/>
    </location>
</feature>
<evidence type="ECO:0000256" key="4">
    <source>
        <dbReference type="ARBA" id="ARBA00022679"/>
    </source>
</evidence>
<evidence type="ECO:0000313" key="9">
    <source>
        <dbReference type="Proteomes" id="UP000519004"/>
    </source>
</evidence>
<evidence type="ECO:0000259" key="7">
    <source>
        <dbReference type="SMART" id="SM00650"/>
    </source>
</evidence>
<dbReference type="Pfam" id="PF01135">
    <property type="entry name" value="PCMT"/>
    <property type="match status" value="1"/>
</dbReference>
<dbReference type="InterPro" id="IPR020598">
    <property type="entry name" value="rRNA_Ade_methylase_Trfase_N"/>
</dbReference>
<sequence length="217" mass="24510">MAIDFEQARHAMIEQQVRPWEVLDPRVLETLSVVKREDYVPPRYRKLAFADLALPLEHGEFMMKPVVEGRMLQALDLAPEDDVLEIGTGSGFITACLARLARAVTSIDIHADFVERARQRLLADGITNVRLETADALAYDPSHQFDAVCVTGAVAEIPPRFLEWVRPEGRLFVVRGHSPVQEAVRLVRHGERWAEESLFETDLPYLQGAAPVKRFTL</sequence>
<gene>
    <name evidence="8" type="ORF">HNQ58_000699</name>
</gene>
<keyword evidence="4 8" id="KW-0808">Transferase</keyword>
<dbReference type="GO" id="GO:0000179">
    <property type="term" value="F:rRNA (adenine-N6,N6-)-dimethyltransferase activity"/>
    <property type="evidence" value="ECO:0007669"/>
    <property type="project" value="InterPro"/>
</dbReference>
<dbReference type="RefSeq" id="WP_183947392.1">
    <property type="nucleotide sequence ID" value="NZ_JACHHX010000003.1"/>
</dbReference>
<organism evidence="8 9">
    <name type="scientific">Rehaibacterium terrae</name>
    <dbReference type="NCBI Taxonomy" id="1341696"/>
    <lineage>
        <taxon>Bacteria</taxon>
        <taxon>Pseudomonadati</taxon>
        <taxon>Pseudomonadota</taxon>
        <taxon>Gammaproteobacteria</taxon>
        <taxon>Lysobacterales</taxon>
        <taxon>Lysobacteraceae</taxon>
        <taxon>Rehaibacterium</taxon>
    </lineage>
</organism>
<dbReference type="EMBL" id="JACHHX010000003">
    <property type="protein sequence ID" value="MBB5014823.1"/>
    <property type="molecule type" value="Genomic_DNA"/>
</dbReference>
<dbReference type="GO" id="GO:0005737">
    <property type="term" value="C:cytoplasm"/>
    <property type="evidence" value="ECO:0007669"/>
    <property type="project" value="TreeGrafter"/>
</dbReference>
<dbReference type="PANTHER" id="PTHR11579">
    <property type="entry name" value="PROTEIN-L-ISOASPARTATE O-METHYLTRANSFERASE"/>
    <property type="match status" value="1"/>
</dbReference>
<comment type="caution">
    <text evidence="8">The sequence shown here is derived from an EMBL/GenBank/DDBJ whole genome shotgun (WGS) entry which is preliminary data.</text>
</comment>
<evidence type="ECO:0000256" key="2">
    <source>
        <dbReference type="ARBA" id="ARBA00013346"/>
    </source>
</evidence>
<evidence type="ECO:0000256" key="3">
    <source>
        <dbReference type="ARBA" id="ARBA00022603"/>
    </source>
</evidence>
<dbReference type="PANTHER" id="PTHR11579:SF18">
    <property type="entry name" value="PROTEIN-L-ISOASPARTATE O-METHYLTRANSFERASE"/>
    <property type="match status" value="1"/>
</dbReference>
<name>A0A7W8DCX5_9GAMM</name>
<dbReference type="CDD" id="cd02440">
    <property type="entry name" value="AdoMet_MTases"/>
    <property type="match status" value="1"/>
</dbReference>
<keyword evidence="3 8" id="KW-0489">Methyltransferase</keyword>